<comment type="similarity">
    <text evidence="4">Belongs to the class-V pyridoxal-phosphate-dependent aminotransferase family.</text>
</comment>
<evidence type="ECO:0000256" key="1">
    <source>
        <dbReference type="ARBA" id="ARBA00001933"/>
    </source>
</evidence>
<comment type="caution">
    <text evidence="6">The sequence shown here is derived from an EMBL/GenBank/DDBJ whole genome shotgun (WGS) entry which is preliminary data.</text>
</comment>
<dbReference type="Pfam" id="PF00266">
    <property type="entry name" value="Aminotran_5"/>
    <property type="match status" value="1"/>
</dbReference>
<dbReference type="InterPro" id="IPR020578">
    <property type="entry name" value="Aminotrans_V_PyrdxlP_BS"/>
</dbReference>
<sequence length="430" mass="49371">MFIDYRELFSEINHYITLDNGKTVKTINLDNAATTPPFRYVMDNIRYFSSYYGSIHRGVGYKSSICSNFYEEARKVILNYFTAPEDKYTVIFVKNTTEGLNKLSNRLISSKDQIVLTSHMEHHSNDLPWRGKCNLDYIGIDKDGRLSLESLYDKLHYYNGKVKLVTITGASNVTGFINDIDTISEICHKYGAELVVDGAQLVPHNKVKVWKDDGKKAIDYLVFSAHKMYAPFGIGVIIGKKDGFDERDPDCTGGGTVKVVTDKEVIWDEIPFKEEAGTPNFMGVVALLSSLRLLERLDMENIEKRERKLTEYLLNKLNQREYIEIYGSHKMDKDRLGIVSFNIKGIYHEKAAEILSKDYGIEVRSGCFCAHPYVQKLLNLSMEEIEHYKNNTNSMKPGMIRISFGIYNTEEEIDKLVEALDYINYSFQKQ</sequence>
<keyword evidence="7" id="KW-1185">Reference proteome</keyword>
<evidence type="ECO:0000256" key="3">
    <source>
        <dbReference type="ARBA" id="ARBA00050776"/>
    </source>
</evidence>
<keyword evidence="6" id="KW-0808">Transferase</keyword>
<keyword evidence="2" id="KW-0663">Pyridoxal phosphate</keyword>
<organism evidence="6 7">
    <name type="scientific">Clostridium simiarum</name>
    <dbReference type="NCBI Taxonomy" id="2841506"/>
    <lineage>
        <taxon>Bacteria</taxon>
        <taxon>Bacillati</taxon>
        <taxon>Bacillota</taxon>
        <taxon>Clostridia</taxon>
        <taxon>Eubacteriales</taxon>
        <taxon>Clostridiaceae</taxon>
        <taxon>Clostridium</taxon>
    </lineage>
</organism>
<dbReference type="PROSITE" id="PS00595">
    <property type="entry name" value="AA_TRANSFER_CLASS_5"/>
    <property type="match status" value="1"/>
</dbReference>
<dbReference type="InterPro" id="IPR000192">
    <property type="entry name" value="Aminotrans_V_dom"/>
</dbReference>
<comment type="cofactor">
    <cofactor evidence="1">
        <name>pyridoxal 5'-phosphate</name>
        <dbReference type="ChEBI" id="CHEBI:597326"/>
    </cofactor>
</comment>
<dbReference type="Proteomes" id="UP000736583">
    <property type="component" value="Unassembled WGS sequence"/>
</dbReference>
<comment type="catalytic activity">
    <reaction evidence="3">
        <text>(sulfur carrier)-H + L-cysteine = (sulfur carrier)-SH + L-alanine</text>
        <dbReference type="Rhea" id="RHEA:43892"/>
        <dbReference type="Rhea" id="RHEA-COMP:14737"/>
        <dbReference type="Rhea" id="RHEA-COMP:14739"/>
        <dbReference type="ChEBI" id="CHEBI:29917"/>
        <dbReference type="ChEBI" id="CHEBI:35235"/>
        <dbReference type="ChEBI" id="CHEBI:57972"/>
        <dbReference type="ChEBI" id="CHEBI:64428"/>
        <dbReference type="EC" id="2.8.1.7"/>
    </reaction>
</comment>
<dbReference type="PANTHER" id="PTHR43586">
    <property type="entry name" value="CYSTEINE DESULFURASE"/>
    <property type="match status" value="1"/>
</dbReference>
<evidence type="ECO:0000256" key="2">
    <source>
        <dbReference type="ARBA" id="ARBA00022898"/>
    </source>
</evidence>
<accession>A0ABS6F3S1</accession>
<dbReference type="EMBL" id="JAHLQL010000005">
    <property type="protein sequence ID" value="MBU5592908.1"/>
    <property type="molecule type" value="Genomic_DNA"/>
</dbReference>
<dbReference type="PANTHER" id="PTHR43586:SF8">
    <property type="entry name" value="CYSTEINE DESULFURASE 1, CHLOROPLASTIC"/>
    <property type="match status" value="1"/>
</dbReference>
<dbReference type="RefSeq" id="WP_216457598.1">
    <property type="nucleotide sequence ID" value="NZ_JAHLQL010000005.1"/>
</dbReference>
<gene>
    <name evidence="6" type="ORF">KQI89_14230</name>
</gene>
<keyword evidence="6" id="KW-0032">Aminotransferase</keyword>
<evidence type="ECO:0000256" key="4">
    <source>
        <dbReference type="RuleBase" id="RU004075"/>
    </source>
</evidence>
<proteinExistence type="inferred from homology"/>
<evidence type="ECO:0000313" key="7">
    <source>
        <dbReference type="Proteomes" id="UP000736583"/>
    </source>
</evidence>
<evidence type="ECO:0000313" key="6">
    <source>
        <dbReference type="EMBL" id="MBU5592908.1"/>
    </source>
</evidence>
<feature type="domain" description="Aminotransferase class V" evidence="5">
    <location>
        <begin position="27"/>
        <end position="416"/>
    </location>
</feature>
<protein>
    <submittedName>
        <fullName evidence="6">Aminotransferase class V-fold PLP-dependent enzyme</fullName>
    </submittedName>
</protein>
<reference evidence="6 7" key="1">
    <citation type="submission" date="2021-06" db="EMBL/GenBank/DDBJ databases">
        <authorList>
            <person name="Sun Q."/>
            <person name="Li D."/>
        </authorList>
    </citation>
    <scope>NUCLEOTIDE SEQUENCE [LARGE SCALE GENOMIC DNA]</scope>
    <source>
        <strain evidence="6 7">MSJ-4</strain>
    </source>
</reference>
<evidence type="ECO:0000259" key="5">
    <source>
        <dbReference type="Pfam" id="PF00266"/>
    </source>
</evidence>
<name>A0ABS6F3S1_9CLOT</name>
<dbReference type="GO" id="GO:0008483">
    <property type="term" value="F:transaminase activity"/>
    <property type="evidence" value="ECO:0007669"/>
    <property type="project" value="UniProtKB-KW"/>
</dbReference>